<sequence>MDTPAALLALLLAALCAAAATAGPVETATEPSEHEPVTLEKFVEQVKTQLRLLQKKRVISHDGSDAEVGKLISLLEKLSADEQLTRGVECDDQKCAEHCKTRPGFNTGYCNHYRLCSCYYSPNVTPAPPTDCPR</sequence>
<gene>
    <name evidence="4" type="ORF">KUF71_003888</name>
</gene>
<dbReference type="InterPro" id="IPR001542">
    <property type="entry name" value="Defensin_invertebrate/fungal"/>
</dbReference>
<evidence type="ECO:0000256" key="2">
    <source>
        <dbReference type="SAM" id="SignalP"/>
    </source>
</evidence>
<name>A0AAE1L7E7_9NEOP</name>
<feature type="signal peptide" evidence="2">
    <location>
        <begin position="1"/>
        <end position="22"/>
    </location>
</feature>
<dbReference type="EMBL" id="JAHWGI010000101">
    <property type="protein sequence ID" value="KAK3909456.1"/>
    <property type="molecule type" value="Genomic_DNA"/>
</dbReference>
<reference evidence="4" key="2">
    <citation type="journal article" date="2023" name="BMC Genomics">
        <title>Pest status, molecular evolution, and epigenetic factors derived from the genome assembly of Frankliniella fusca, a thysanopteran phytovirus vector.</title>
        <authorList>
            <person name="Catto M.A."/>
            <person name="Labadie P.E."/>
            <person name="Jacobson A.L."/>
            <person name="Kennedy G.G."/>
            <person name="Srinivasan R."/>
            <person name="Hunt B.G."/>
        </authorList>
    </citation>
    <scope>NUCLEOTIDE SEQUENCE</scope>
    <source>
        <strain evidence="4">PL_HMW_Pooled</strain>
    </source>
</reference>
<evidence type="ECO:0000259" key="3">
    <source>
        <dbReference type="Pfam" id="PF01097"/>
    </source>
</evidence>
<proteinExistence type="predicted"/>
<feature type="chain" id="PRO_5042167309" evidence="2">
    <location>
        <begin position="23"/>
        <end position="134"/>
    </location>
</feature>
<evidence type="ECO:0000313" key="4">
    <source>
        <dbReference type="EMBL" id="KAK3909456.1"/>
    </source>
</evidence>
<accession>A0AAE1L7E7</accession>
<protein>
    <submittedName>
        <fullName evidence="4">Tenecin-1</fullName>
    </submittedName>
</protein>
<dbReference type="AlphaFoldDB" id="A0AAE1L7E7"/>
<keyword evidence="1" id="KW-1015">Disulfide bond</keyword>
<evidence type="ECO:0000313" key="5">
    <source>
        <dbReference type="Proteomes" id="UP001219518"/>
    </source>
</evidence>
<dbReference type="Pfam" id="PF01097">
    <property type="entry name" value="Defensin_2"/>
    <property type="match status" value="1"/>
</dbReference>
<dbReference type="GO" id="GO:0051707">
    <property type="term" value="P:response to other organism"/>
    <property type="evidence" value="ECO:0007669"/>
    <property type="project" value="UniProtKB-ARBA"/>
</dbReference>
<evidence type="ECO:0000256" key="1">
    <source>
        <dbReference type="ARBA" id="ARBA00023157"/>
    </source>
</evidence>
<comment type="caution">
    <text evidence="4">The sequence shown here is derived from an EMBL/GenBank/DDBJ whole genome shotgun (WGS) entry which is preliminary data.</text>
</comment>
<feature type="domain" description="Invertebrate defensins family profile" evidence="3">
    <location>
        <begin position="87"/>
        <end position="119"/>
    </location>
</feature>
<organism evidence="4 5">
    <name type="scientific">Frankliniella fusca</name>
    <dbReference type="NCBI Taxonomy" id="407009"/>
    <lineage>
        <taxon>Eukaryota</taxon>
        <taxon>Metazoa</taxon>
        <taxon>Ecdysozoa</taxon>
        <taxon>Arthropoda</taxon>
        <taxon>Hexapoda</taxon>
        <taxon>Insecta</taxon>
        <taxon>Pterygota</taxon>
        <taxon>Neoptera</taxon>
        <taxon>Paraneoptera</taxon>
        <taxon>Thysanoptera</taxon>
        <taxon>Terebrantia</taxon>
        <taxon>Thripoidea</taxon>
        <taxon>Thripidae</taxon>
        <taxon>Frankliniella</taxon>
    </lineage>
</organism>
<dbReference type="GO" id="GO:0006952">
    <property type="term" value="P:defense response"/>
    <property type="evidence" value="ECO:0007669"/>
    <property type="project" value="InterPro"/>
</dbReference>
<keyword evidence="5" id="KW-1185">Reference proteome</keyword>
<keyword evidence="2" id="KW-0732">Signal</keyword>
<reference evidence="4" key="1">
    <citation type="submission" date="2021-07" db="EMBL/GenBank/DDBJ databases">
        <authorList>
            <person name="Catto M.A."/>
            <person name="Jacobson A."/>
            <person name="Kennedy G."/>
            <person name="Labadie P."/>
            <person name="Hunt B.G."/>
            <person name="Srinivasan R."/>
        </authorList>
    </citation>
    <scope>NUCLEOTIDE SEQUENCE</scope>
    <source>
        <strain evidence="4">PL_HMW_Pooled</strain>
        <tissue evidence="4">Head</tissue>
    </source>
</reference>
<dbReference type="Proteomes" id="UP001219518">
    <property type="component" value="Unassembled WGS sequence"/>
</dbReference>